<evidence type="ECO:0000313" key="11">
    <source>
        <dbReference type="Proteomes" id="UP000183994"/>
    </source>
</evidence>
<dbReference type="OrthoDB" id="9810816at2"/>
<comment type="subunit">
    <text evidence="3">Homopentamer.</text>
</comment>
<evidence type="ECO:0000313" key="10">
    <source>
        <dbReference type="EMBL" id="SHL13812.1"/>
    </source>
</evidence>
<dbReference type="AlphaFoldDB" id="A0A1M6Y6L7"/>
<evidence type="ECO:0000259" key="8">
    <source>
        <dbReference type="Pfam" id="PF02465"/>
    </source>
</evidence>
<evidence type="ECO:0000256" key="4">
    <source>
        <dbReference type="ARBA" id="ARBA00023054"/>
    </source>
</evidence>
<feature type="domain" description="Flagellar hook-associated protein 2 C-terminal" evidence="9">
    <location>
        <begin position="462"/>
        <end position="623"/>
    </location>
</feature>
<dbReference type="Proteomes" id="UP000183994">
    <property type="component" value="Unassembled WGS sequence"/>
</dbReference>
<feature type="domain" description="Flagellar hook-associated protein 2 N-terminal" evidence="8">
    <location>
        <begin position="12"/>
        <end position="115"/>
    </location>
</feature>
<dbReference type="GO" id="GO:0009421">
    <property type="term" value="C:bacterial-type flagellum filament cap"/>
    <property type="evidence" value="ECO:0007669"/>
    <property type="project" value="InterPro"/>
</dbReference>
<dbReference type="GO" id="GO:0071973">
    <property type="term" value="P:bacterial-type flagellum-dependent cell motility"/>
    <property type="evidence" value="ECO:0007669"/>
    <property type="project" value="TreeGrafter"/>
</dbReference>
<name>A0A1M6Y6L7_9BACT</name>
<keyword evidence="10" id="KW-0966">Cell projection</keyword>
<dbReference type="RefSeq" id="WP_073478666.1">
    <property type="nucleotide sequence ID" value="NZ_FQZU01000047.1"/>
</dbReference>
<gene>
    <name evidence="10" type="ORF">SAMN02745216_04681</name>
</gene>
<keyword evidence="10" id="KW-0969">Cilium</keyword>
<keyword evidence="5" id="KW-0975">Bacterial flagellum</keyword>
<keyword evidence="4" id="KW-0175">Coiled coil</keyword>
<keyword evidence="10" id="KW-0282">Flagellum</keyword>
<dbReference type="GO" id="GO:0007155">
    <property type="term" value="P:cell adhesion"/>
    <property type="evidence" value="ECO:0007669"/>
    <property type="project" value="InterPro"/>
</dbReference>
<dbReference type="Pfam" id="PF07195">
    <property type="entry name" value="FliD_C"/>
    <property type="match status" value="1"/>
</dbReference>
<evidence type="ECO:0000256" key="6">
    <source>
        <dbReference type="ARBA" id="ARBA00033074"/>
    </source>
</evidence>
<organism evidence="10 11">
    <name type="scientific">Desulfatibacillum alkenivorans DSM 16219</name>
    <dbReference type="NCBI Taxonomy" id="1121393"/>
    <lineage>
        <taxon>Bacteria</taxon>
        <taxon>Pseudomonadati</taxon>
        <taxon>Thermodesulfobacteriota</taxon>
        <taxon>Desulfobacteria</taxon>
        <taxon>Desulfobacterales</taxon>
        <taxon>Desulfatibacillaceae</taxon>
        <taxon>Desulfatibacillum</taxon>
    </lineage>
</organism>
<evidence type="ECO:0000256" key="1">
    <source>
        <dbReference type="ARBA" id="ARBA00004365"/>
    </source>
</evidence>
<comment type="similarity">
    <text evidence="2">Belongs to the FliD family.</text>
</comment>
<evidence type="ECO:0000256" key="5">
    <source>
        <dbReference type="ARBA" id="ARBA00023143"/>
    </source>
</evidence>
<proteinExistence type="inferred from homology"/>
<dbReference type="InterPro" id="IPR003481">
    <property type="entry name" value="FliD_N"/>
</dbReference>
<dbReference type="PANTHER" id="PTHR30288">
    <property type="entry name" value="FLAGELLAR CAP/ASSEMBLY PROTEIN FLID"/>
    <property type="match status" value="1"/>
</dbReference>
<dbReference type="GO" id="GO:0009424">
    <property type="term" value="C:bacterial-type flagellum hook"/>
    <property type="evidence" value="ECO:0007669"/>
    <property type="project" value="InterPro"/>
</dbReference>
<protein>
    <recommendedName>
        <fullName evidence="7">Filament cap protein</fullName>
    </recommendedName>
    <alternativeName>
        <fullName evidence="6">Flagellar cap protein</fullName>
    </alternativeName>
</protein>
<dbReference type="InterPro" id="IPR010809">
    <property type="entry name" value="FliD_C"/>
</dbReference>
<reference evidence="11" key="1">
    <citation type="submission" date="2016-11" db="EMBL/GenBank/DDBJ databases">
        <authorList>
            <person name="Varghese N."/>
            <person name="Submissions S."/>
        </authorList>
    </citation>
    <scope>NUCLEOTIDE SEQUENCE [LARGE SCALE GENOMIC DNA]</scope>
    <source>
        <strain evidence="11">DSM 16219</strain>
    </source>
</reference>
<comment type="subcellular location">
    <subcellularLocation>
        <location evidence="1">Bacterial flagellum</location>
    </subcellularLocation>
</comment>
<dbReference type="EMBL" id="FQZU01000047">
    <property type="protein sequence ID" value="SHL13812.1"/>
    <property type="molecule type" value="Genomic_DNA"/>
</dbReference>
<evidence type="ECO:0000256" key="3">
    <source>
        <dbReference type="ARBA" id="ARBA00011255"/>
    </source>
</evidence>
<evidence type="ECO:0000256" key="7">
    <source>
        <dbReference type="ARBA" id="ARBA00033192"/>
    </source>
</evidence>
<dbReference type="STRING" id="1121393.SAMN02745216_04681"/>
<dbReference type="PANTHER" id="PTHR30288:SF0">
    <property type="entry name" value="FLAGELLAR HOOK-ASSOCIATED PROTEIN 2"/>
    <property type="match status" value="1"/>
</dbReference>
<evidence type="ECO:0000259" key="9">
    <source>
        <dbReference type="Pfam" id="PF07195"/>
    </source>
</evidence>
<dbReference type="InterPro" id="IPR040026">
    <property type="entry name" value="FliD"/>
</dbReference>
<accession>A0A1M6Y6L7</accession>
<dbReference type="Pfam" id="PF02465">
    <property type="entry name" value="FliD_N"/>
    <property type="match status" value="1"/>
</dbReference>
<keyword evidence="11" id="KW-1185">Reference proteome</keyword>
<sequence>MSSTTSVSGLASGFDWRTMVDSLMEVEHGTVDLMSNKQSEVEDELSEWRSLNTRLLALKTAAENLTEADDFYDYSSTMSTDSSTVDAEDLVSVSTSSTALSGTYNIQVEKLATAQKLSSTSFTDSSTALGSAYEGEILLNGKVVGITASDTLKDVRDKINNANSGSDPSGITASIVSYGTNDTRLVITSEATGEDGMGIANGSAADLIEKFGFVDSVSSVKTSITGGAQSDQFDSSTQAIKSVFGLSANQSGSVTIGGTAVAIDLSTDSLETIKNKINSAGIAGVSASIVSQTDDDGNNQYRLQIDGTQDFTDDQNILETIGVLEKGVSSVTGTTSANAMTSEGSVITASTLLSEIDGYNTFTAGDSIDITGTDHSGGAVNTSFTITASSTVQDFLDAVESAFGDVNAYITSDGNIEVADQISGASSLSVSLSSNLADGNSSLDFGAFSALDTVRERQLVAGSDAEVSIDGVTVTSSDNVIDDVLAGVTIDLKKADAETTISLTIGHDYDSIVSKIEGLVNAYNDVAAFISDQQSYDEENDTTGGPLFGDGTLSSIKRNLTSVLVESVWGVNSEFSTLGLAGVSVDTEGQLSIDEGVLRGYLETNFNEIRDLFVARGTTDTGALTYVTSDRNANSGDYAVFITQAAAQSTATSENSYAGTLGAGETITVTDGDKVSTVDLTSGMTLSDAVNALNTDFDTEYTQTLASENAVLSGASPASSSVTWDSIDGASLVDGDIINFSGTTRGGTTVQGSYTISDVTTDTLQDFLAEIESVFGDEVNAGMDSEGRIVVTDRTSGNSSLSLSIEEPTGRGLDFGTVESTNDGGTTGRYALEVTASVSASNELVITHDYYGSGNTFEISETANLFWTGDQTVDNGQDVAGTINGESATGKGQVLTGDDDEPNVDGLVIKYTGTDSGVEVGNIKLTLGIAELFNRTLFSITDDVDGYLTAKTESLEDRIDSYDERIEKMETRLTARMQTMINRFIAMELALSEIQNQGDWLTSQLSSLSR</sequence>
<evidence type="ECO:0000256" key="2">
    <source>
        <dbReference type="ARBA" id="ARBA00009764"/>
    </source>
</evidence>